<dbReference type="STRING" id="591159.SSQG_07705"/>
<dbReference type="HOGENOM" id="CLU_2686420_0_0_11"/>
<dbReference type="Proteomes" id="UP000004184">
    <property type="component" value="Unassembled WGS sequence"/>
</dbReference>
<protein>
    <submittedName>
        <fullName evidence="1">Predicted protein</fullName>
    </submittedName>
</protein>
<evidence type="ECO:0000313" key="2">
    <source>
        <dbReference type="Proteomes" id="UP000004184"/>
    </source>
</evidence>
<sequence>MRAVSVVRALSAFWSKIDGWRLCSWDVLPGRRGWLSRGEESTRPAMVRAGQYVNAVVLAAPVGPVASADSEPDP</sequence>
<dbReference type="EMBL" id="GG657757">
    <property type="protein sequence ID" value="EFL37187.1"/>
    <property type="molecule type" value="Genomic_DNA"/>
</dbReference>
<gene>
    <name evidence="1" type="ORF">SSQG_07705</name>
</gene>
<organism evidence="1 2">
    <name type="scientific">Streptomyces viridochromogenes (strain DSM 40736 / JCM 4977 / BCRC 1201 / Tue 494)</name>
    <dbReference type="NCBI Taxonomy" id="591159"/>
    <lineage>
        <taxon>Bacteria</taxon>
        <taxon>Bacillati</taxon>
        <taxon>Actinomycetota</taxon>
        <taxon>Actinomycetes</taxon>
        <taxon>Kitasatosporales</taxon>
        <taxon>Streptomycetaceae</taxon>
        <taxon>Streptomyces</taxon>
    </lineage>
</organism>
<keyword evidence="2" id="KW-1185">Reference proteome</keyword>
<reference evidence="2" key="1">
    <citation type="submission" date="2009-02" db="EMBL/GenBank/DDBJ databases">
        <title>Annotation of Streptomyces viridochromogenes strain DSM 40736.</title>
        <authorList>
            <consortium name="The Broad Institute Genome Sequencing Platform"/>
            <consortium name="Broad Institute Microbial Sequencing Center"/>
            <person name="Fischbach M."/>
            <person name="Godfrey P."/>
            <person name="Ward D."/>
            <person name="Young S."/>
            <person name="Zeng Q."/>
            <person name="Koehrsen M."/>
            <person name="Alvarado L."/>
            <person name="Berlin A.M."/>
            <person name="Bochicchio J."/>
            <person name="Borenstein D."/>
            <person name="Chapman S.B."/>
            <person name="Chen Z."/>
            <person name="Engels R."/>
            <person name="Freedman E."/>
            <person name="Gellesch M."/>
            <person name="Goldberg J."/>
            <person name="Griggs A."/>
            <person name="Gujja S."/>
            <person name="Heilman E.R."/>
            <person name="Heiman D.I."/>
            <person name="Hepburn T.A."/>
            <person name="Howarth C."/>
            <person name="Jen D."/>
            <person name="Larson L."/>
            <person name="Lewis B."/>
            <person name="Mehta T."/>
            <person name="Park D."/>
            <person name="Pearson M."/>
            <person name="Richards J."/>
            <person name="Roberts A."/>
            <person name="Saif S."/>
            <person name="Shea T.D."/>
            <person name="Shenoy N."/>
            <person name="Sisk P."/>
            <person name="Stolte C."/>
            <person name="Sykes S.N."/>
            <person name="Thomson T."/>
            <person name="Walk T."/>
            <person name="White J."/>
            <person name="Yandava C."/>
            <person name="Straight P."/>
            <person name="Clardy J."/>
            <person name="Hung D."/>
            <person name="Kolter R."/>
            <person name="Mekalanos J."/>
            <person name="Walker S."/>
            <person name="Walsh C.T."/>
            <person name="Wieland-Brown L.C."/>
            <person name="Haas B."/>
            <person name="Nusbaum C."/>
            <person name="Birren B."/>
        </authorList>
    </citation>
    <scope>NUCLEOTIDE SEQUENCE [LARGE SCALE GENOMIC DNA]</scope>
    <source>
        <strain evidence="2">DSM 40736 / JCM 4977 / BCRC 1201 / Tue 494</strain>
    </source>
</reference>
<name>D9XI08_STRVT</name>
<evidence type="ECO:0000313" key="1">
    <source>
        <dbReference type="EMBL" id="EFL37187.1"/>
    </source>
</evidence>
<dbReference type="AlphaFoldDB" id="D9XI08"/>
<proteinExistence type="predicted"/>
<accession>D9XI08</accession>